<comment type="caution">
    <text evidence="1">The sequence shown here is derived from an EMBL/GenBank/DDBJ whole genome shotgun (WGS) entry which is preliminary data.</text>
</comment>
<accession>A0ABS1C5X2</accession>
<dbReference type="Proteomes" id="UP000644147">
    <property type="component" value="Unassembled WGS sequence"/>
</dbReference>
<evidence type="ECO:0000313" key="1">
    <source>
        <dbReference type="EMBL" id="MBK0404786.1"/>
    </source>
</evidence>
<organism evidence="1 2">
    <name type="scientific">Adhaeribacter terrigena</name>
    <dbReference type="NCBI Taxonomy" id="2793070"/>
    <lineage>
        <taxon>Bacteria</taxon>
        <taxon>Pseudomonadati</taxon>
        <taxon>Bacteroidota</taxon>
        <taxon>Cytophagia</taxon>
        <taxon>Cytophagales</taxon>
        <taxon>Hymenobacteraceae</taxon>
        <taxon>Adhaeribacter</taxon>
    </lineage>
</organism>
<dbReference type="RefSeq" id="WP_200507674.1">
    <property type="nucleotide sequence ID" value="NZ_JAEHFX010000011.1"/>
</dbReference>
<evidence type="ECO:0008006" key="3">
    <source>
        <dbReference type="Google" id="ProtNLM"/>
    </source>
</evidence>
<keyword evidence="2" id="KW-1185">Reference proteome</keyword>
<dbReference type="EMBL" id="JAEHFX010000011">
    <property type="protein sequence ID" value="MBK0404786.1"/>
    <property type="molecule type" value="Genomic_DNA"/>
</dbReference>
<evidence type="ECO:0000313" key="2">
    <source>
        <dbReference type="Proteomes" id="UP000644147"/>
    </source>
</evidence>
<gene>
    <name evidence="1" type="ORF">I5M27_17475</name>
</gene>
<proteinExistence type="predicted"/>
<sequence>MKEIYYETRHICIWYDLSQSLGSAAWYGSIPTPEFREAFLKCTEVITEKHLKNWLADNRKMEMMSQEDQAWVELMAPTVLSSGLKKMATIVSEDIFHHMAVVDLFDKVSGQLTFQNHYFRNETEALTWLECVTPSLEKVTETLQ</sequence>
<protein>
    <recommendedName>
        <fullName evidence="3">SpoIIAA-like</fullName>
    </recommendedName>
</protein>
<reference evidence="1 2" key="1">
    <citation type="submission" date="2020-12" db="EMBL/GenBank/DDBJ databases">
        <title>Bacterial novel species Adhaeribacter sp. BT258 isolated from soil.</title>
        <authorList>
            <person name="Jung H.-Y."/>
        </authorList>
    </citation>
    <scope>NUCLEOTIDE SEQUENCE [LARGE SCALE GENOMIC DNA]</scope>
    <source>
        <strain evidence="1 2">BT258</strain>
    </source>
</reference>
<name>A0ABS1C5X2_9BACT</name>